<reference evidence="2" key="1">
    <citation type="submission" date="2022-07" db="EMBL/GenBank/DDBJ databases">
        <title>Chromosome-level genome of Muraenolepis orangiensis.</title>
        <authorList>
            <person name="Kim J."/>
        </authorList>
    </citation>
    <scope>NUCLEOTIDE SEQUENCE</scope>
    <source>
        <strain evidence="2">KU_S4_2022</strain>
        <tissue evidence="2">Muscle</tissue>
    </source>
</reference>
<comment type="caution">
    <text evidence="2">The sequence shown here is derived from an EMBL/GenBank/DDBJ whole genome shotgun (WGS) entry which is preliminary data.</text>
</comment>
<keyword evidence="3" id="KW-1185">Reference proteome</keyword>
<accession>A0A9Q0E606</accession>
<dbReference type="Proteomes" id="UP001148018">
    <property type="component" value="Unassembled WGS sequence"/>
</dbReference>
<protein>
    <submittedName>
        <fullName evidence="2">Uncharacterized protein</fullName>
    </submittedName>
</protein>
<gene>
    <name evidence="2" type="ORF">NHX12_033441</name>
</gene>
<dbReference type="EMBL" id="JANIIK010000048">
    <property type="protein sequence ID" value="KAJ3599480.1"/>
    <property type="molecule type" value="Genomic_DNA"/>
</dbReference>
<evidence type="ECO:0000313" key="2">
    <source>
        <dbReference type="EMBL" id="KAJ3599480.1"/>
    </source>
</evidence>
<proteinExistence type="predicted"/>
<dbReference type="AlphaFoldDB" id="A0A9Q0E606"/>
<feature type="region of interest" description="Disordered" evidence="1">
    <location>
        <begin position="1"/>
        <end position="105"/>
    </location>
</feature>
<evidence type="ECO:0000256" key="1">
    <source>
        <dbReference type="SAM" id="MobiDB-lite"/>
    </source>
</evidence>
<evidence type="ECO:0000313" key="3">
    <source>
        <dbReference type="Proteomes" id="UP001148018"/>
    </source>
</evidence>
<organism evidence="2 3">
    <name type="scientific">Muraenolepis orangiensis</name>
    <name type="common">Patagonian moray cod</name>
    <dbReference type="NCBI Taxonomy" id="630683"/>
    <lineage>
        <taxon>Eukaryota</taxon>
        <taxon>Metazoa</taxon>
        <taxon>Chordata</taxon>
        <taxon>Craniata</taxon>
        <taxon>Vertebrata</taxon>
        <taxon>Euteleostomi</taxon>
        <taxon>Actinopterygii</taxon>
        <taxon>Neopterygii</taxon>
        <taxon>Teleostei</taxon>
        <taxon>Neoteleostei</taxon>
        <taxon>Acanthomorphata</taxon>
        <taxon>Zeiogadaria</taxon>
        <taxon>Gadariae</taxon>
        <taxon>Gadiformes</taxon>
        <taxon>Muraenolepidoidei</taxon>
        <taxon>Muraenolepididae</taxon>
        <taxon>Muraenolepis</taxon>
    </lineage>
</organism>
<feature type="compositionally biased region" description="Basic and acidic residues" evidence="1">
    <location>
        <begin position="1"/>
        <end position="89"/>
    </location>
</feature>
<name>A0A9Q0E606_9TELE</name>
<sequence>MVRREVKKEENKGGEGERRGGGRERGEASGGGKEEGMGWEGERRREWGERGGKGVGGREEKWMGGREENRVGMERRRGRGGKDQTRFSRDWGGASKVSPPAATGKGWLTFSTVAVETGI</sequence>